<keyword evidence="1" id="KW-0175">Coiled coil</keyword>
<gene>
    <name evidence="2" type="ORF">S12H4_16411</name>
</gene>
<proteinExistence type="predicted"/>
<evidence type="ECO:0000313" key="2">
    <source>
        <dbReference type="EMBL" id="GAI78209.1"/>
    </source>
</evidence>
<dbReference type="AlphaFoldDB" id="X1TDT9"/>
<name>X1TDT9_9ZZZZ</name>
<comment type="caution">
    <text evidence="2">The sequence shown here is derived from an EMBL/GenBank/DDBJ whole genome shotgun (WGS) entry which is preliminary data.</text>
</comment>
<feature type="coiled-coil region" evidence="1">
    <location>
        <begin position="1"/>
        <end position="47"/>
    </location>
</feature>
<protein>
    <submittedName>
        <fullName evidence="2">Uncharacterized protein</fullName>
    </submittedName>
</protein>
<organism evidence="2">
    <name type="scientific">marine sediment metagenome</name>
    <dbReference type="NCBI Taxonomy" id="412755"/>
    <lineage>
        <taxon>unclassified sequences</taxon>
        <taxon>metagenomes</taxon>
        <taxon>ecological metagenomes</taxon>
    </lineage>
</organism>
<sequence>MRKMERELDRVSVKMSELLEKAEKEREEKIRKLVEKAKNEKTKVTEEDLGKILIEYTRRRKKIG</sequence>
<accession>X1TDT9</accession>
<dbReference type="EMBL" id="BARW01007933">
    <property type="protein sequence ID" value="GAI78209.1"/>
    <property type="molecule type" value="Genomic_DNA"/>
</dbReference>
<feature type="non-terminal residue" evidence="2">
    <location>
        <position position="64"/>
    </location>
</feature>
<reference evidence="2" key="1">
    <citation type="journal article" date="2014" name="Front. Microbiol.">
        <title>High frequency of phylogenetically diverse reductive dehalogenase-homologous genes in deep subseafloor sedimentary metagenomes.</title>
        <authorList>
            <person name="Kawai M."/>
            <person name="Futagami T."/>
            <person name="Toyoda A."/>
            <person name="Takaki Y."/>
            <person name="Nishi S."/>
            <person name="Hori S."/>
            <person name="Arai W."/>
            <person name="Tsubouchi T."/>
            <person name="Morono Y."/>
            <person name="Uchiyama I."/>
            <person name="Ito T."/>
            <person name="Fujiyama A."/>
            <person name="Inagaki F."/>
            <person name="Takami H."/>
        </authorList>
    </citation>
    <scope>NUCLEOTIDE SEQUENCE</scope>
    <source>
        <strain evidence="2">Expedition CK06-06</strain>
    </source>
</reference>
<evidence type="ECO:0000256" key="1">
    <source>
        <dbReference type="SAM" id="Coils"/>
    </source>
</evidence>